<evidence type="ECO:0000256" key="2">
    <source>
        <dbReference type="ARBA" id="ARBA00012396"/>
    </source>
</evidence>
<dbReference type="AlphaFoldDB" id="A0A2A3E805"/>
<dbReference type="Gene3D" id="1.10.600.10">
    <property type="entry name" value="Farnesyl Diphosphate Synthase"/>
    <property type="match status" value="1"/>
</dbReference>
<keyword evidence="3" id="KW-0125">Carotenoid biosynthesis</keyword>
<comment type="catalytic activity">
    <reaction evidence="1">
        <text>2 (2E,6E,10E)-geranylgeranyl diphosphate = 15-cis-phytoene + 2 diphosphate</text>
        <dbReference type="Rhea" id="RHEA:34475"/>
        <dbReference type="ChEBI" id="CHEBI:27787"/>
        <dbReference type="ChEBI" id="CHEBI:33019"/>
        <dbReference type="ChEBI" id="CHEBI:58756"/>
        <dbReference type="EC" id="2.5.1.32"/>
    </reaction>
</comment>
<dbReference type="InterPro" id="IPR008949">
    <property type="entry name" value="Isoprenoid_synthase_dom_sf"/>
</dbReference>
<gene>
    <name evidence="4" type="ORF">APICC_00862</name>
</gene>
<organism evidence="4 5">
    <name type="scientific">Apis cerana cerana</name>
    <name type="common">Oriental honeybee</name>
    <dbReference type="NCBI Taxonomy" id="94128"/>
    <lineage>
        <taxon>Eukaryota</taxon>
        <taxon>Metazoa</taxon>
        <taxon>Ecdysozoa</taxon>
        <taxon>Arthropoda</taxon>
        <taxon>Hexapoda</taxon>
        <taxon>Insecta</taxon>
        <taxon>Pterygota</taxon>
        <taxon>Neoptera</taxon>
        <taxon>Endopterygota</taxon>
        <taxon>Hymenoptera</taxon>
        <taxon>Apocrita</taxon>
        <taxon>Aculeata</taxon>
        <taxon>Apoidea</taxon>
        <taxon>Anthophila</taxon>
        <taxon>Apidae</taxon>
        <taxon>Apis</taxon>
    </lineage>
</organism>
<accession>A0A2A3E805</accession>
<dbReference type="SUPFAM" id="SSF48576">
    <property type="entry name" value="Terpenoid synthases"/>
    <property type="match status" value="1"/>
</dbReference>
<dbReference type="OrthoDB" id="270318at2759"/>
<dbReference type="Proteomes" id="UP000242457">
    <property type="component" value="Unassembled WGS sequence"/>
</dbReference>
<evidence type="ECO:0000256" key="3">
    <source>
        <dbReference type="ARBA" id="ARBA00022746"/>
    </source>
</evidence>
<evidence type="ECO:0000313" key="5">
    <source>
        <dbReference type="Proteomes" id="UP000242457"/>
    </source>
</evidence>
<dbReference type="InterPro" id="IPR002060">
    <property type="entry name" value="Squ/phyt_synthse"/>
</dbReference>
<name>A0A2A3E805_APICC</name>
<dbReference type="EMBL" id="KZ288349">
    <property type="protein sequence ID" value="PBC27412.1"/>
    <property type="molecule type" value="Genomic_DNA"/>
</dbReference>
<keyword evidence="5" id="KW-1185">Reference proteome</keyword>
<evidence type="ECO:0000313" key="4">
    <source>
        <dbReference type="EMBL" id="PBC27412.1"/>
    </source>
</evidence>
<sequence>MFITQISIMNRNFCLKQNISLQILKYSSVIRKQTPVEYCLELVRNHDYENYLCTLLLSHKNKAAAFVIRAFNVEIAQIKDQVHDYKIGEMRLKFWIDALNNTYKGNPPRSPVMLALHTILQKYSLSKHYFKRLIDIRLEKLKDYSFNDMSAIEKYTEYNSSSIYYLLLQAHGVTNINADHAASHMGKAHGIVNLIRSVPYNASKRVNMLPQDILMKHNVSTEAVLQGQSSKDLQNVIYDIASYGKLHLDATISLKRKVEKEAHLIFLPIICLQKYLNELRRADFNIFDARLQKKNHLLPLYLYWKSYTY</sequence>
<dbReference type="STRING" id="94128.A0A2A3E805"/>
<dbReference type="EC" id="2.5.1.32" evidence="2"/>
<dbReference type="Pfam" id="PF00494">
    <property type="entry name" value="SQS_PSY"/>
    <property type="match status" value="1"/>
</dbReference>
<dbReference type="GO" id="GO:0016117">
    <property type="term" value="P:carotenoid biosynthetic process"/>
    <property type="evidence" value="ECO:0007669"/>
    <property type="project" value="UniProtKB-KW"/>
</dbReference>
<reference evidence="4 5" key="1">
    <citation type="submission" date="2014-07" db="EMBL/GenBank/DDBJ databases">
        <title>Genomic and transcriptomic analysis on Apis cerana provide comprehensive insights into honey bee biology.</title>
        <authorList>
            <person name="Diao Q."/>
            <person name="Sun L."/>
            <person name="Zheng H."/>
            <person name="Zheng H."/>
            <person name="Xu S."/>
            <person name="Wang S."/>
            <person name="Zeng Z."/>
            <person name="Hu F."/>
            <person name="Su S."/>
            <person name="Wu J."/>
        </authorList>
    </citation>
    <scope>NUCLEOTIDE SEQUENCE [LARGE SCALE GENOMIC DNA]</scope>
    <source>
        <tissue evidence="4">Pupae without intestine</tissue>
    </source>
</reference>
<protein>
    <recommendedName>
        <fullName evidence="2">15-cis-phytoene synthase</fullName>
        <ecNumber evidence="2">2.5.1.32</ecNumber>
    </recommendedName>
</protein>
<evidence type="ECO:0000256" key="1">
    <source>
        <dbReference type="ARBA" id="ARBA00001805"/>
    </source>
</evidence>
<dbReference type="PANTHER" id="PTHR31480">
    <property type="entry name" value="BIFUNCTIONAL LYCOPENE CYCLASE/PHYTOENE SYNTHASE"/>
    <property type="match status" value="1"/>
</dbReference>
<proteinExistence type="predicted"/>